<evidence type="ECO:0000259" key="7">
    <source>
        <dbReference type="Pfam" id="PF02687"/>
    </source>
</evidence>
<keyword evidence="5 6" id="KW-0472">Membrane</keyword>
<feature type="transmembrane region" description="Helical" evidence="6">
    <location>
        <begin position="643"/>
        <end position="665"/>
    </location>
</feature>
<comment type="subcellular location">
    <subcellularLocation>
        <location evidence="1">Cell membrane</location>
        <topology evidence="1">Multi-pass membrane protein</topology>
    </subcellularLocation>
</comment>
<dbReference type="InterPro" id="IPR003838">
    <property type="entry name" value="ABC3_permease_C"/>
</dbReference>
<dbReference type="InterPro" id="IPR052536">
    <property type="entry name" value="ABC-4_Integral_Memb_Prot"/>
</dbReference>
<sequence length="675" mass="76127">MLMKLSLRNAKRQFNEYTLFFVTLTCAVASMYAFNALIFSDTVKALPDMELLPYLIVAASLLIILIMGWIISYMINYMLKKRSREFSVYMVSGIPNRKISRLIFYENSLIGLLAFVPGVLLGMLFSQILEAVLLNMFGLPYTLHFSFSPSTVGLTLLYFAVMLLYSIRKNGKWIRRVQLRDMLYYDRQNEKAPFSGGISAILIFCLSVLAGCAGFLLIYIQPIGKGYDILIGTAFLLLFLFGFFISVPAFLVTRFGNRIDWKYRNQRLVPFRGFTAKISSTSTVMGMLSILFMLAITFGGIGSTIGLMVTKNVEAGAFDIMILHKGELRDFSRYAAIIQQDFSAQGHTYGIYTNGRTEFLSVHEQTVIEAGRSAHHPYAEFEHDTCMTQSDYLKLRELLGYKHLELDPTLCYVHCVPALEKDIRMLIEQQDGLECAGYAFADSGVFSESFSQVNDYGNGAGYVIVVPDGAIRQMEIVYSVYAAVSKKSLSPNDLQNITSACDGLVQLDRSSAKSTPSGAPTIFMHEDMDYLSGKWMDKTEFHYLYSMLICLFYLALILEITGAAILATQVLSDWQVKQRQDRILRQLGMNERLVSKLNNRQLSQIFLLPLIPSLVLSICFVYVCAKKILVSFFPLPIVPDILWIGQSLAITLVLFSLLYSIYYVAARISYGQRGK</sequence>
<dbReference type="Proteomes" id="UP000462501">
    <property type="component" value="Unassembled WGS sequence"/>
</dbReference>
<dbReference type="PANTHER" id="PTHR46795">
    <property type="entry name" value="ABC TRANSPORTER PERMEASE-RELATED-RELATED"/>
    <property type="match status" value="1"/>
</dbReference>
<keyword evidence="2" id="KW-1003">Cell membrane</keyword>
<feature type="transmembrane region" description="Helical" evidence="6">
    <location>
        <begin position="605"/>
        <end position="623"/>
    </location>
</feature>
<reference evidence="8 9" key="1">
    <citation type="submission" date="2019-06" db="EMBL/GenBank/DDBJ databases">
        <title>Draft genome sequences of 15 bacterial species constituting the stable defined intestinal microbiota of the GM15 gnotobiotic mouse model.</title>
        <authorList>
            <person name="Elie C."/>
            <person name="Mathieu A."/>
            <person name="Saliou A."/>
            <person name="Darnaud M."/>
            <person name="Leulier F."/>
            <person name="Tamellini A."/>
        </authorList>
    </citation>
    <scope>NUCLEOTIDE SEQUENCE [LARGE SCALE GENOMIC DNA]</scope>
    <source>
        <strain evidence="8 9">JM4-15</strain>
    </source>
</reference>
<dbReference type="AlphaFoldDB" id="A0A845T8Z1"/>
<protein>
    <submittedName>
        <fullName evidence="8">ABC transporter permease</fullName>
    </submittedName>
</protein>
<feature type="transmembrane region" description="Helical" evidence="6">
    <location>
        <begin position="20"/>
        <end position="39"/>
    </location>
</feature>
<comment type="caution">
    <text evidence="8">The sequence shown here is derived from an EMBL/GenBank/DDBJ whole genome shotgun (WGS) entry which is preliminary data.</text>
</comment>
<keyword evidence="3 6" id="KW-0812">Transmembrane</keyword>
<evidence type="ECO:0000256" key="2">
    <source>
        <dbReference type="ARBA" id="ARBA00022475"/>
    </source>
</evidence>
<evidence type="ECO:0000256" key="6">
    <source>
        <dbReference type="SAM" id="Phobius"/>
    </source>
</evidence>
<proteinExistence type="predicted"/>
<evidence type="ECO:0000313" key="9">
    <source>
        <dbReference type="Proteomes" id="UP000462501"/>
    </source>
</evidence>
<evidence type="ECO:0000256" key="4">
    <source>
        <dbReference type="ARBA" id="ARBA00022989"/>
    </source>
</evidence>
<feature type="transmembrane region" description="Helical" evidence="6">
    <location>
        <begin position="543"/>
        <end position="567"/>
    </location>
</feature>
<evidence type="ECO:0000313" key="8">
    <source>
        <dbReference type="EMBL" id="NDO40781.1"/>
    </source>
</evidence>
<feature type="transmembrane region" description="Helical" evidence="6">
    <location>
        <begin position="274"/>
        <end position="301"/>
    </location>
</feature>
<dbReference type="EMBL" id="VIQT01000024">
    <property type="protein sequence ID" value="NDO40781.1"/>
    <property type="molecule type" value="Genomic_DNA"/>
</dbReference>
<dbReference type="PANTHER" id="PTHR46795:SF3">
    <property type="entry name" value="ABC TRANSPORTER PERMEASE"/>
    <property type="match status" value="1"/>
</dbReference>
<feature type="transmembrane region" description="Helical" evidence="6">
    <location>
        <begin position="197"/>
        <end position="223"/>
    </location>
</feature>
<evidence type="ECO:0000256" key="1">
    <source>
        <dbReference type="ARBA" id="ARBA00004651"/>
    </source>
</evidence>
<dbReference type="GO" id="GO:0005886">
    <property type="term" value="C:plasma membrane"/>
    <property type="evidence" value="ECO:0007669"/>
    <property type="project" value="UniProtKB-SubCell"/>
</dbReference>
<feature type="transmembrane region" description="Helical" evidence="6">
    <location>
        <begin position="102"/>
        <end position="125"/>
    </location>
</feature>
<accession>A0A845T8Z1</accession>
<feature type="transmembrane region" description="Helical" evidence="6">
    <location>
        <begin position="145"/>
        <end position="167"/>
    </location>
</feature>
<organism evidence="8 9">
    <name type="scientific">Anaerotruncus colihominis</name>
    <dbReference type="NCBI Taxonomy" id="169435"/>
    <lineage>
        <taxon>Bacteria</taxon>
        <taxon>Bacillati</taxon>
        <taxon>Bacillota</taxon>
        <taxon>Clostridia</taxon>
        <taxon>Eubacteriales</taxon>
        <taxon>Oscillospiraceae</taxon>
        <taxon>Anaerotruncus</taxon>
    </lineage>
</organism>
<feature type="transmembrane region" description="Helical" evidence="6">
    <location>
        <begin position="51"/>
        <end position="75"/>
    </location>
</feature>
<gene>
    <name evidence="8" type="ORF">FMM72_16470</name>
</gene>
<dbReference type="Pfam" id="PF02687">
    <property type="entry name" value="FtsX"/>
    <property type="match status" value="1"/>
</dbReference>
<evidence type="ECO:0000256" key="5">
    <source>
        <dbReference type="ARBA" id="ARBA00023136"/>
    </source>
</evidence>
<feature type="domain" description="ABC3 transporter permease C-terminal" evidence="7">
    <location>
        <begin position="58"/>
        <end position="164"/>
    </location>
</feature>
<evidence type="ECO:0000256" key="3">
    <source>
        <dbReference type="ARBA" id="ARBA00022692"/>
    </source>
</evidence>
<feature type="transmembrane region" description="Helical" evidence="6">
    <location>
        <begin position="229"/>
        <end position="253"/>
    </location>
</feature>
<keyword evidence="4 6" id="KW-1133">Transmembrane helix</keyword>
<name>A0A845T8Z1_9FIRM</name>